<dbReference type="Proteomes" id="UP000014715">
    <property type="component" value="Segment"/>
</dbReference>
<evidence type="ECO:0000313" key="2">
    <source>
        <dbReference type="Proteomes" id="UP000014715"/>
    </source>
</evidence>
<dbReference type="RefSeq" id="YP_008241438.1">
    <property type="nucleotide sequence ID" value="NC_021796.1"/>
</dbReference>
<evidence type="ECO:0000313" key="1">
    <source>
        <dbReference type="EMBL" id="AGO48087.1"/>
    </source>
</evidence>
<sequence length="54" mass="6466">MLPVEATVKYLALLYRHDLSAYKVIKHFEIDNFSNFVLHYDKTLISFMYCFTSQ</sequence>
<dbReference type="GeneID" id="16796856"/>
<protein>
    <submittedName>
        <fullName evidence="1">Uncharacterized protein</fullName>
    </submittedName>
</protein>
<reference evidence="2" key="2">
    <citation type="submission" date="2013-03" db="EMBL/GenBank/DDBJ databases">
        <title>The Cellulophaga phages: a novel, diverse, and globally ubiquitous model system.</title>
        <authorList>
            <person name="Holmfeldt K."/>
            <person name="Solonenko N."/>
            <person name="Shah M."/>
            <person name="Corrier K."/>
            <person name="Riemann L."/>
            <person name="VerBerkmoes N.C."/>
            <person name="Sullivan M.B."/>
        </authorList>
    </citation>
    <scope>NUCLEOTIDE SEQUENCE [LARGE SCALE GENOMIC DNA]</scope>
</reference>
<name>S0A0S5_9CAUD</name>
<keyword evidence="2" id="KW-1185">Reference proteome</keyword>
<dbReference type="KEGG" id="vg:16796856"/>
<accession>S0A0S5</accession>
<organism evidence="1 2">
    <name type="scientific">Cellulophaga phage phi38:1</name>
    <dbReference type="NCBI Taxonomy" id="1327977"/>
    <lineage>
        <taxon>Viruses</taxon>
        <taxon>Duplodnaviria</taxon>
        <taxon>Heunggongvirae</taxon>
        <taxon>Uroviricota</taxon>
        <taxon>Caudoviricetes</taxon>
        <taxon>Pervagoviridae</taxon>
        <taxon>Callevirus</taxon>
        <taxon>Callevirus phi38una</taxon>
    </lineage>
</organism>
<gene>
    <name evidence="1" type="ORF">Phi38:1_gp057</name>
</gene>
<dbReference type="EMBL" id="KC821614">
    <property type="protein sequence ID" value="AGO48087.1"/>
    <property type="molecule type" value="Genomic_DNA"/>
</dbReference>
<proteinExistence type="predicted"/>
<reference evidence="1 2" key="1">
    <citation type="journal article" date="2013" name="Proc. Natl. Acad. Sci. U.S.A.">
        <title>Twelve previously unknown phage genera are ubiquitous in global oceans.</title>
        <authorList>
            <person name="Holmfeldt K."/>
            <person name="Solonenko N."/>
            <person name="Shah M."/>
            <person name="Corrier K."/>
            <person name="Riemann L."/>
            <person name="Verberkmoes N.C."/>
            <person name="Sullivan M.B."/>
        </authorList>
    </citation>
    <scope>NUCLEOTIDE SEQUENCE [LARGE SCALE GENOMIC DNA]</scope>
    <source>
        <strain evidence="1">Phi38:1</strain>
    </source>
</reference>